<comment type="similarity">
    <text evidence="1">Belongs to the protein kinase superfamily. ADCK protein kinase family.</text>
</comment>
<keyword evidence="7" id="KW-1185">Reference proteome</keyword>
<feature type="domain" description="ABC1 atypical kinase-like" evidence="5">
    <location>
        <begin position="93"/>
        <end position="339"/>
    </location>
</feature>
<dbReference type="PANTHER" id="PTHR43851:SF3">
    <property type="entry name" value="COENZYME Q8"/>
    <property type="match status" value="1"/>
</dbReference>
<keyword evidence="2" id="KW-0808">Transferase</keyword>
<dbReference type="InterPro" id="IPR004147">
    <property type="entry name" value="ABC1_dom"/>
</dbReference>
<evidence type="ECO:0000256" key="3">
    <source>
        <dbReference type="ARBA" id="ARBA00022741"/>
    </source>
</evidence>
<protein>
    <submittedName>
        <fullName evidence="6">AarF/ABC1/UbiB kinase family protein</fullName>
    </submittedName>
</protein>
<dbReference type="Proteomes" id="UP001164439">
    <property type="component" value="Chromosome"/>
</dbReference>
<gene>
    <name evidence="6" type="ORF">STRCI_005377</name>
</gene>
<dbReference type="Pfam" id="PF03109">
    <property type="entry name" value="ABC1"/>
    <property type="match status" value="1"/>
</dbReference>
<dbReference type="InterPro" id="IPR011009">
    <property type="entry name" value="Kinase-like_dom_sf"/>
</dbReference>
<dbReference type="EMBL" id="CP114413">
    <property type="protein sequence ID" value="WAZ23998.1"/>
    <property type="molecule type" value="Genomic_DNA"/>
</dbReference>
<dbReference type="RefSeq" id="WP_269661536.1">
    <property type="nucleotide sequence ID" value="NZ_CP114413.1"/>
</dbReference>
<proteinExistence type="inferred from homology"/>
<dbReference type="PANTHER" id="PTHR43851">
    <property type="match status" value="1"/>
</dbReference>
<dbReference type="CDD" id="cd13970">
    <property type="entry name" value="ABC1_ADCK3"/>
    <property type="match status" value="1"/>
</dbReference>
<keyword evidence="4" id="KW-0067">ATP-binding</keyword>
<keyword evidence="3" id="KW-0547">Nucleotide-binding</keyword>
<name>A0ABY7KHH8_9ACTN</name>
<accession>A0ABY7KHH8</accession>
<evidence type="ECO:0000256" key="4">
    <source>
        <dbReference type="ARBA" id="ARBA00022840"/>
    </source>
</evidence>
<evidence type="ECO:0000313" key="6">
    <source>
        <dbReference type="EMBL" id="WAZ23998.1"/>
    </source>
</evidence>
<sequence length="455" mass="49911">MSDLPRKAVTRTAKLAALPLGFAGRATWGLGKRIVGESAELVGRELQQRTAEQMFKVLGELKGGAMKFGQALSVFESALPEEVAGPYRAALTKLQEAAPPMPTRTVHAVLAERLGEDWRELFVEFDDKPAAAASIGQVHRAVWQDGRAVAVKVQYPGAGEALLSDLTQLSRFARLLGPLVPGMDIKPLITELKDRVSEELDYALEAQAQQVHAEEFADDPDVVVPGVVHQCDQVLVTEWIDGIPLSEIINDGTEEQRDRAGQLLARFLFSGPARTGLLHADPHPGNFRLLPGGPHDEEEWKLGVLDFGTVDRLPGGLPTPIGESLRMTLDGDAESVYELLCREGFVKESIELDPDAVLDYLLPIIEPAQLDEFTFTRGWMRSQAARVADPRSPAYQLGKQLNLPPAYLLIHRVTLSTIGVLCQLGATVRLREELEEWLPGFVLEEETEEESVAEA</sequence>
<dbReference type="SUPFAM" id="SSF56112">
    <property type="entry name" value="Protein kinase-like (PK-like)"/>
    <property type="match status" value="1"/>
</dbReference>
<dbReference type="InterPro" id="IPR051409">
    <property type="entry name" value="Atypical_kinase_ADCK"/>
</dbReference>
<organism evidence="6 7">
    <name type="scientific">Streptomyces cinnabarinus</name>
    <dbReference type="NCBI Taxonomy" id="67287"/>
    <lineage>
        <taxon>Bacteria</taxon>
        <taxon>Bacillati</taxon>
        <taxon>Actinomycetota</taxon>
        <taxon>Actinomycetes</taxon>
        <taxon>Kitasatosporales</taxon>
        <taxon>Streptomycetaceae</taxon>
        <taxon>Streptomyces</taxon>
    </lineage>
</organism>
<keyword evidence="6" id="KW-0418">Kinase</keyword>
<evidence type="ECO:0000259" key="5">
    <source>
        <dbReference type="Pfam" id="PF03109"/>
    </source>
</evidence>
<evidence type="ECO:0000256" key="2">
    <source>
        <dbReference type="ARBA" id="ARBA00022679"/>
    </source>
</evidence>
<evidence type="ECO:0000256" key="1">
    <source>
        <dbReference type="ARBA" id="ARBA00009670"/>
    </source>
</evidence>
<dbReference type="GO" id="GO:0016301">
    <property type="term" value="F:kinase activity"/>
    <property type="evidence" value="ECO:0007669"/>
    <property type="project" value="UniProtKB-KW"/>
</dbReference>
<evidence type="ECO:0000313" key="7">
    <source>
        <dbReference type="Proteomes" id="UP001164439"/>
    </source>
</evidence>
<reference evidence="6" key="1">
    <citation type="submission" date="2022-12" db="EMBL/GenBank/DDBJ databases">
        <authorList>
            <person name="Ruckert C."/>
            <person name="Busche T."/>
            <person name="Kalinowski J."/>
            <person name="Wittmann C."/>
        </authorList>
    </citation>
    <scope>NUCLEOTIDE SEQUENCE</scope>
    <source>
        <strain evidence="6">DSM 40467</strain>
    </source>
</reference>
<dbReference type="InterPro" id="IPR034646">
    <property type="entry name" value="ADCK3_dom"/>
</dbReference>